<dbReference type="GO" id="GO:0006913">
    <property type="term" value="P:nucleocytoplasmic transport"/>
    <property type="evidence" value="ECO:0007669"/>
    <property type="project" value="TreeGrafter"/>
</dbReference>
<evidence type="ECO:0000313" key="5">
    <source>
        <dbReference type="Proteomes" id="UP000009168"/>
    </source>
</evidence>
<dbReference type="GO" id="GO:0031267">
    <property type="term" value="F:small GTPase binding"/>
    <property type="evidence" value="ECO:0007669"/>
    <property type="project" value="TreeGrafter"/>
</dbReference>
<keyword evidence="3" id="KW-0677">Repeat</keyword>
<dbReference type="HOGENOM" id="CLU_1443735_0_0_1"/>
<dbReference type="KEGG" id="tet:TTHERM_01108580"/>
<dbReference type="InterPro" id="IPR027038">
    <property type="entry name" value="RanGap"/>
</dbReference>
<organism evidence="4 5">
    <name type="scientific">Tetrahymena thermophila (strain SB210)</name>
    <dbReference type="NCBI Taxonomy" id="312017"/>
    <lineage>
        <taxon>Eukaryota</taxon>
        <taxon>Sar</taxon>
        <taxon>Alveolata</taxon>
        <taxon>Ciliophora</taxon>
        <taxon>Intramacronucleata</taxon>
        <taxon>Oligohymenophorea</taxon>
        <taxon>Hymenostomatida</taxon>
        <taxon>Tetrahymenina</taxon>
        <taxon>Tetrahymenidae</taxon>
        <taxon>Tetrahymena</taxon>
    </lineage>
</organism>
<dbReference type="PANTHER" id="PTHR24113">
    <property type="entry name" value="RAN GTPASE-ACTIVATING PROTEIN 1"/>
    <property type="match status" value="1"/>
</dbReference>
<dbReference type="InParanoid" id="Q22B97"/>
<evidence type="ECO:0000256" key="3">
    <source>
        <dbReference type="ARBA" id="ARBA00022737"/>
    </source>
</evidence>
<keyword evidence="2" id="KW-0433">Leucine-rich repeat</keyword>
<dbReference type="EMBL" id="GG662465">
    <property type="protein sequence ID" value="EAR82556.2"/>
    <property type="molecule type" value="Genomic_DNA"/>
</dbReference>
<name>Q22B97_TETTS</name>
<dbReference type="RefSeq" id="XP_001030219.2">
    <property type="nucleotide sequence ID" value="XM_001030219.2"/>
</dbReference>
<dbReference type="GO" id="GO:0048471">
    <property type="term" value="C:perinuclear region of cytoplasm"/>
    <property type="evidence" value="ECO:0007669"/>
    <property type="project" value="TreeGrafter"/>
</dbReference>
<dbReference type="Gene3D" id="3.80.10.10">
    <property type="entry name" value="Ribonuclease Inhibitor"/>
    <property type="match status" value="2"/>
</dbReference>
<evidence type="ECO:0000256" key="2">
    <source>
        <dbReference type="ARBA" id="ARBA00022614"/>
    </source>
</evidence>
<protein>
    <submittedName>
        <fullName evidence="4">Kinase domain protein</fullName>
    </submittedName>
</protein>
<dbReference type="GeneID" id="7828401"/>
<keyword evidence="4" id="KW-0418">Kinase</keyword>
<reference evidence="5" key="1">
    <citation type="journal article" date="2006" name="PLoS Biol.">
        <title>Macronuclear genome sequence of the ciliate Tetrahymena thermophila, a model eukaryote.</title>
        <authorList>
            <person name="Eisen J.A."/>
            <person name="Coyne R.S."/>
            <person name="Wu M."/>
            <person name="Wu D."/>
            <person name="Thiagarajan M."/>
            <person name="Wortman J.R."/>
            <person name="Badger J.H."/>
            <person name="Ren Q."/>
            <person name="Amedeo P."/>
            <person name="Jones K.M."/>
            <person name="Tallon L.J."/>
            <person name="Delcher A.L."/>
            <person name="Salzberg S.L."/>
            <person name="Silva J.C."/>
            <person name="Haas B.J."/>
            <person name="Majoros W.H."/>
            <person name="Farzad M."/>
            <person name="Carlton J.M."/>
            <person name="Smith R.K. Jr."/>
            <person name="Garg J."/>
            <person name="Pearlman R.E."/>
            <person name="Karrer K.M."/>
            <person name="Sun L."/>
            <person name="Manning G."/>
            <person name="Elde N.C."/>
            <person name="Turkewitz A.P."/>
            <person name="Asai D.J."/>
            <person name="Wilkes D.E."/>
            <person name="Wang Y."/>
            <person name="Cai H."/>
            <person name="Collins K."/>
            <person name="Stewart B.A."/>
            <person name="Lee S.R."/>
            <person name="Wilamowska K."/>
            <person name="Weinberg Z."/>
            <person name="Ruzzo W.L."/>
            <person name="Wloga D."/>
            <person name="Gaertig J."/>
            <person name="Frankel J."/>
            <person name="Tsao C.-C."/>
            <person name="Gorovsky M.A."/>
            <person name="Keeling P.J."/>
            <person name="Waller R.F."/>
            <person name="Patron N.J."/>
            <person name="Cherry J.M."/>
            <person name="Stover N.A."/>
            <person name="Krieger C.J."/>
            <person name="del Toro C."/>
            <person name="Ryder H.F."/>
            <person name="Williamson S.C."/>
            <person name="Barbeau R.A."/>
            <person name="Hamilton E.P."/>
            <person name="Orias E."/>
        </authorList>
    </citation>
    <scope>NUCLEOTIDE SEQUENCE [LARGE SCALE GENOMIC DNA]</scope>
    <source>
        <strain evidence="5">SB210</strain>
    </source>
</reference>
<evidence type="ECO:0000256" key="1">
    <source>
        <dbReference type="ARBA" id="ARBA00022468"/>
    </source>
</evidence>
<evidence type="ECO:0000313" key="4">
    <source>
        <dbReference type="EMBL" id="EAR82556.2"/>
    </source>
</evidence>
<dbReference type="InterPro" id="IPR032675">
    <property type="entry name" value="LRR_dom_sf"/>
</dbReference>
<gene>
    <name evidence="4" type="ORF">TTHERM_01108580</name>
</gene>
<proteinExistence type="predicted"/>
<dbReference type="GO" id="GO:0016301">
    <property type="term" value="F:kinase activity"/>
    <property type="evidence" value="ECO:0007669"/>
    <property type="project" value="UniProtKB-KW"/>
</dbReference>
<accession>Q22B97</accession>
<dbReference type="SUPFAM" id="SSF52047">
    <property type="entry name" value="RNI-like"/>
    <property type="match status" value="1"/>
</dbReference>
<sequence>MKKIYNFFIRTQLIALISKLLQFCSYKLKSKTKDQKIQDNNQLNAEIFQIQLFNLDKTKKQDLKESQIYFLVQCIALSFQLLTLNSMEKIFAMKICQIYFHIQENVIIFKFQMLNLASVKSQQEDQNAQALAQKIVLISQISNQTSMKTRQMMKVFRLYLQLQQIVLKFQLYVQICGNFFLNKQISFNCKIGYLNHNKSCTNIGTVGAQSLGLNLAKCMKLSTLILFLYFNNIDDKGVSLLSSGLSKCKVLSNLTLGLSNNSIGDQGVKDLGFSFQNYDNLQSLNLSLDRNNFGQIGVSGLAIIFQNCTKLNTLALNFSYNNDIGAQGFQILCQGLAKNKNLSSLVLILCKTQLGDQSLQELGSALVKCSNLSIIRLDLFGNKIGNQGALNLGLELSRCAQLSHLTLDLSQNLVQGQGAINLGSNLKKCVNLKTLKLDILMCQIENDQQKKMIFQICKIKRLVEKNINQLII</sequence>
<dbReference type="PANTHER" id="PTHR24113:SF12">
    <property type="entry name" value="RAN GTPASE-ACTIVATING PROTEIN 1"/>
    <property type="match status" value="1"/>
</dbReference>
<dbReference type="GO" id="GO:0005096">
    <property type="term" value="F:GTPase activator activity"/>
    <property type="evidence" value="ECO:0007669"/>
    <property type="project" value="UniProtKB-KW"/>
</dbReference>
<dbReference type="GO" id="GO:0005634">
    <property type="term" value="C:nucleus"/>
    <property type="evidence" value="ECO:0007669"/>
    <property type="project" value="TreeGrafter"/>
</dbReference>
<dbReference type="GO" id="GO:0005829">
    <property type="term" value="C:cytosol"/>
    <property type="evidence" value="ECO:0007669"/>
    <property type="project" value="TreeGrafter"/>
</dbReference>
<keyword evidence="5" id="KW-1185">Reference proteome</keyword>
<keyword evidence="4" id="KW-0808">Transferase</keyword>
<dbReference type="Proteomes" id="UP000009168">
    <property type="component" value="Unassembled WGS sequence"/>
</dbReference>
<keyword evidence="1" id="KW-0343">GTPase activation</keyword>
<dbReference type="AlphaFoldDB" id="Q22B97"/>